<reference evidence="5 6" key="1">
    <citation type="journal article" date="2018" name="PLoS Pathog.">
        <title>Evolution of structural diversity of trichothecenes, a family of toxins produced by plant pathogenic and entomopathogenic fungi.</title>
        <authorList>
            <person name="Proctor R.H."/>
            <person name="McCormick S.P."/>
            <person name="Kim H.S."/>
            <person name="Cardoza R.E."/>
            <person name="Stanley A.M."/>
            <person name="Lindo L."/>
            <person name="Kelly A."/>
            <person name="Brown D.W."/>
            <person name="Lee T."/>
            <person name="Vaughan M.M."/>
            <person name="Alexander N.J."/>
            <person name="Busman M."/>
            <person name="Gutierrez S."/>
        </authorList>
    </citation>
    <scope>NUCLEOTIDE SEQUENCE [LARGE SCALE GENOMIC DNA]</scope>
    <source>
        <strain evidence="5 6">NRRL 13405</strain>
    </source>
</reference>
<dbReference type="AlphaFoldDB" id="A0A395M530"/>
<dbReference type="STRING" id="2594813.A0A395M530"/>
<dbReference type="Gene3D" id="3.60.10.10">
    <property type="entry name" value="Endonuclease/exonuclease/phosphatase"/>
    <property type="match status" value="1"/>
</dbReference>
<dbReference type="GO" id="GO:0003964">
    <property type="term" value="F:RNA-directed DNA polymerase activity"/>
    <property type="evidence" value="ECO:0007669"/>
    <property type="project" value="UniProtKB-KW"/>
</dbReference>
<dbReference type="SMART" id="SM00343">
    <property type="entry name" value="ZnF_C2HC"/>
    <property type="match status" value="2"/>
</dbReference>
<dbReference type="Pfam" id="PF14529">
    <property type="entry name" value="Exo_endo_phos_2"/>
    <property type="match status" value="1"/>
</dbReference>
<dbReference type="Proteomes" id="UP000265631">
    <property type="component" value="Unassembled WGS sequence"/>
</dbReference>
<keyword evidence="1" id="KW-0479">Metal-binding</keyword>
<dbReference type="InterPro" id="IPR005135">
    <property type="entry name" value="Endo/exonuclease/phosphatase"/>
</dbReference>
<evidence type="ECO:0000256" key="1">
    <source>
        <dbReference type="PROSITE-ProRule" id="PRU00047"/>
    </source>
</evidence>
<keyword evidence="2" id="KW-0175">Coiled coil</keyword>
<keyword evidence="5" id="KW-0548">Nucleotidyltransferase</keyword>
<dbReference type="InterPro" id="IPR036875">
    <property type="entry name" value="Znf_CCHC_sf"/>
</dbReference>
<dbReference type="InterPro" id="IPR036691">
    <property type="entry name" value="Endo/exonu/phosph_ase_sf"/>
</dbReference>
<dbReference type="PROSITE" id="PS50158">
    <property type="entry name" value="ZF_CCHC"/>
    <property type="match status" value="1"/>
</dbReference>
<dbReference type="PANTHER" id="PTHR33481">
    <property type="entry name" value="REVERSE TRANSCRIPTASE"/>
    <property type="match status" value="1"/>
</dbReference>
<feature type="non-terminal residue" evidence="5">
    <location>
        <position position="919"/>
    </location>
</feature>
<feature type="region of interest" description="Disordered" evidence="3">
    <location>
        <begin position="190"/>
        <end position="216"/>
    </location>
</feature>
<evidence type="ECO:0000256" key="2">
    <source>
        <dbReference type="SAM" id="Coils"/>
    </source>
</evidence>
<sequence>MDAVADSIVVTSEDAYPRDSSTRKSDRPRKLTTKGMENLSGNVGIVMQALIREVRDETMTQMAKAQQETVKEITTSHERIIETLWNAWKKEQQALKQMIEGQEKAIRQLQQDIQGIQAQAAQERKLMQEQIDELKRMQQHAPRDIEPLQVQAAEEIKRIHEKLDIMAQHAVAGSARTNPRQSFADIARMSPTEGQNGGVRGPEVVSSPTPPLSSPGEDLFCTIDISGAGDDDSNKAQIGEVRQAIEAAVRTRKKDERWRCAAVVRGARNANIIKVICRDEAELHMVREAALGADMPGAKILRERLYPVKINGANRSAVLDSNNNLLPGVTEALGQENEVTIAKINWLSDKGNGKAYGSMVVYVTKESDARRLLEDKYFHLGGESARTSVFEPIAGVVQCYNCWGLGHKAFVCKETQRCGRCAERGHYHRQCEAAEPILQVYQLNVRKNDKVHLSMMNDQDLRDCAALAVAEPWACTIEGQVMTTPNHHSNWTKMIPTKTREPRVSRWPIRSMLWIWRDLEAEQVPIPSPDLTAAIVRFPERDVLVVSVYVEGRNEQALEAAMGQLHTAIVEFRNGSGRRTDVILVGDFNRHDTLWGGDEVTRRRQGEAGPIIELMGEHGLHSLLPRGTKTWEGPGGKTSTIDLVLASTELADEMTSCGIHPTEHGSDHRAIRTEFDTTPPERTPSDRLLFKNAPWLEIKERARAYRRRGQEAADLEQKAREAAKEYHDAIRRQKKAHWDSFLEDGANIWQSAKYLSPGGEAMGDKIPPLKRRDGTTMSDKAEQAEELLSVFFPPLPAVIEDEERRPAQREITMPDLTLEEVEEKVMAAKAWKAPGEDGLPAMVWKQLWPVVGDRVLHLFRTSLRDGELPVQWRSAKIIPLKKPGKDDYKVAKSWRPISLLSTLGKILEAVIADRISYAV</sequence>
<proteinExistence type="predicted"/>
<evidence type="ECO:0000313" key="5">
    <source>
        <dbReference type="EMBL" id="RFN42491.1"/>
    </source>
</evidence>
<organism evidence="5 6">
    <name type="scientific">Fusarium flagelliforme</name>
    <dbReference type="NCBI Taxonomy" id="2675880"/>
    <lineage>
        <taxon>Eukaryota</taxon>
        <taxon>Fungi</taxon>
        <taxon>Dikarya</taxon>
        <taxon>Ascomycota</taxon>
        <taxon>Pezizomycotina</taxon>
        <taxon>Sordariomycetes</taxon>
        <taxon>Hypocreomycetidae</taxon>
        <taxon>Hypocreales</taxon>
        <taxon>Nectriaceae</taxon>
        <taxon>Fusarium</taxon>
        <taxon>Fusarium incarnatum-equiseti species complex</taxon>
    </lineage>
</organism>
<keyword evidence="1" id="KW-0862">Zinc</keyword>
<feature type="coiled-coil region" evidence="2">
    <location>
        <begin position="705"/>
        <end position="732"/>
    </location>
</feature>
<gene>
    <name evidence="5" type="ORF">FIE12Z_12807</name>
</gene>
<keyword evidence="6" id="KW-1185">Reference proteome</keyword>
<accession>A0A395M530</accession>
<comment type="caution">
    <text evidence="5">The sequence shown here is derived from an EMBL/GenBank/DDBJ whole genome shotgun (WGS) entry which is preliminary data.</text>
</comment>
<evidence type="ECO:0000259" key="4">
    <source>
        <dbReference type="PROSITE" id="PS50158"/>
    </source>
</evidence>
<keyword evidence="1" id="KW-0863">Zinc-finger</keyword>
<dbReference type="EMBL" id="PXXK01000725">
    <property type="protein sequence ID" value="RFN42491.1"/>
    <property type="molecule type" value="Genomic_DNA"/>
</dbReference>
<dbReference type="InterPro" id="IPR001878">
    <property type="entry name" value="Znf_CCHC"/>
</dbReference>
<dbReference type="PANTHER" id="PTHR33481:SF1">
    <property type="entry name" value="ENDONUCLEASE_EXONUCLEASE_PHOSPHATASE DOMAIN-CONTAINING PROTEIN-RELATED"/>
    <property type="match status" value="1"/>
</dbReference>
<dbReference type="GO" id="GO:0003676">
    <property type="term" value="F:nucleic acid binding"/>
    <property type="evidence" value="ECO:0007669"/>
    <property type="project" value="InterPro"/>
</dbReference>
<feature type="compositionally biased region" description="Basic and acidic residues" evidence="3">
    <location>
        <begin position="15"/>
        <end position="29"/>
    </location>
</feature>
<dbReference type="GO" id="GO:0008270">
    <property type="term" value="F:zinc ion binding"/>
    <property type="evidence" value="ECO:0007669"/>
    <property type="project" value="UniProtKB-KW"/>
</dbReference>
<keyword evidence="5" id="KW-0695">RNA-directed DNA polymerase</keyword>
<dbReference type="SUPFAM" id="SSF57756">
    <property type="entry name" value="Retrovirus zinc finger-like domains"/>
    <property type="match status" value="1"/>
</dbReference>
<feature type="domain" description="CCHC-type" evidence="4">
    <location>
        <begin position="417"/>
        <end position="431"/>
    </location>
</feature>
<evidence type="ECO:0000256" key="3">
    <source>
        <dbReference type="SAM" id="MobiDB-lite"/>
    </source>
</evidence>
<evidence type="ECO:0000313" key="6">
    <source>
        <dbReference type="Proteomes" id="UP000265631"/>
    </source>
</evidence>
<dbReference type="Gene3D" id="4.10.60.10">
    <property type="entry name" value="Zinc finger, CCHC-type"/>
    <property type="match status" value="1"/>
</dbReference>
<name>A0A395M530_9HYPO</name>
<protein>
    <submittedName>
        <fullName evidence="5">Reverse transcriptase</fullName>
    </submittedName>
</protein>
<feature type="coiled-coil region" evidence="2">
    <location>
        <begin position="92"/>
        <end position="140"/>
    </location>
</feature>
<feature type="region of interest" description="Disordered" evidence="3">
    <location>
        <begin position="1"/>
        <end position="35"/>
    </location>
</feature>
<keyword evidence="5" id="KW-0808">Transferase</keyword>
<dbReference type="SUPFAM" id="SSF56219">
    <property type="entry name" value="DNase I-like"/>
    <property type="match status" value="1"/>
</dbReference>